<reference evidence="4" key="1">
    <citation type="submission" date="2016-06" db="UniProtKB">
        <authorList>
            <consortium name="WormBaseParasite"/>
        </authorList>
    </citation>
    <scope>IDENTIFICATION</scope>
</reference>
<evidence type="ECO:0000313" key="2">
    <source>
        <dbReference type="EMBL" id="VDO75248.1"/>
    </source>
</evidence>
<organism evidence="4">
    <name type="scientific">Onchocerca flexuosa</name>
    <dbReference type="NCBI Taxonomy" id="387005"/>
    <lineage>
        <taxon>Eukaryota</taxon>
        <taxon>Metazoa</taxon>
        <taxon>Ecdysozoa</taxon>
        <taxon>Nematoda</taxon>
        <taxon>Chromadorea</taxon>
        <taxon>Rhabditida</taxon>
        <taxon>Spirurina</taxon>
        <taxon>Spiruromorpha</taxon>
        <taxon>Filarioidea</taxon>
        <taxon>Onchocercidae</taxon>
        <taxon>Onchocerca</taxon>
    </lineage>
</organism>
<dbReference type="AlphaFoldDB" id="A0A183HUW4"/>
<protein>
    <submittedName>
        <fullName evidence="4">7TM_GPCR_Srx domain-containing protein</fullName>
    </submittedName>
</protein>
<evidence type="ECO:0000313" key="3">
    <source>
        <dbReference type="Proteomes" id="UP000267606"/>
    </source>
</evidence>
<evidence type="ECO:0000313" key="4">
    <source>
        <dbReference type="WBParaSite" id="OFLC_0001127601-mRNA-1"/>
    </source>
</evidence>
<dbReference type="WBParaSite" id="OFLC_0001127601-mRNA-1">
    <property type="protein sequence ID" value="OFLC_0001127601-mRNA-1"/>
    <property type="gene ID" value="OFLC_0001127601"/>
</dbReference>
<keyword evidence="1" id="KW-0812">Transmembrane</keyword>
<proteinExistence type="predicted"/>
<dbReference type="EMBL" id="UZAJ01016091">
    <property type="protein sequence ID" value="VDO75248.1"/>
    <property type="molecule type" value="Genomic_DNA"/>
</dbReference>
<feature type="transmembrane region" description="Helical" evidence="1">
    <location>
        <begin position="20"/>
        <end position="38"/>
    </location>
</feature>
<feature type="transmembrane region" description="Helical" evidence="1">
    <location>
        <begin position="50"/>
        <end position="73"/>
    </location>
</feature>
<dbReference type="Proteomes" id="UP000267606">
    <property type="component" value="Unassembled WGS sequence"/>
</dbReference>
<gene>
    <name evidence="2" type="ORF">OFLC_LOCUS11276</name>
</gene>
<keyword evidence="1" id="KW-0472">Membrane</keyword>
<accession>A0A183HUW4</accession>
<reference evidence="2 3" key="2">
    <citation type="submission" date="2018-11" db="EMBL/GenBank/DDBJ databases">
        <authorList>
            <consortium name="Pathogen Informatics"/>
        </authorList>
    </citation>
    <scope>NUCLEOTIDE SEQUENCE [LARGE SCALE GENOMIC DNA]</scope>
</reference>
<name>A0A183HUW4_9BILA</name>
<keyword evidence="3" id="KW-1185">Reference proteome</keyword>
<evidence type="ECO:0000256" key="1">
    <source>
        <dbReference type="SAM" id="Phobius"/>
    </source>
</evidence>
<sequence length="84" mass="9514">MQWKKYKERIAMGTSNLNLLSARLLLVFKFILVLLLVFKFGNMCCGCVCFWGKIEMILVVVAMIQVPLIVHIVEGVLVIQFPAA</sequence>
<keyword evidence="1" id="KW-1133">Transmembrane helix</keyword>